<dbReference type="PRINTS" id="PR00111">
    <property type="entry name" value="ABHYDROLASE"/>
</dbReference>
<evidence type="ECO:0000259" key="1">
    <source>
        <dbReference type="Pfam" id="PF00561"/>
    </source>
</evidence>
<name>A0ABT3AHQ1_9RHOB</name>
<organism evidence="2 3">
    <name type="scientific">Ruegeria aquimaris</name>
    <dbReference type="NCBI Taxonomy" id="2984333"/>
    <lineage>
        <taxon>Bacteria</taxon>
        <taxon>Pseudomonadati</taxon>
        <taxon>Pseudomonadota</taxon>
        <taxon>Alphaproteobacteria</taxon>
        <taxon>Rhodobacterales</taxon>
        <taxon>Roseobacteraceae</taxon>
        <taxon>Ruegeria</taxon>
    </lineage>
</organism>
<dbReference type="GO" id="GO:0016787">
    <property type="term" value="F:hydrolase activity"/>
    <property type="evidence" value="ECO:0007669"/>
    <property type="project" value="UniProtKB-KW"/>
</dbReference>
<accession>A0ABT3AHQ1</accession>
<gene>
    <name evidence="2" type="ORF">OE747_07675</name>
</gene>
<evidence type="ECO:0000313" key="3">
    <source>
        <dbReference type="Proteomes" id="UP001320899"/>
    </source>
</evidence>
<reference evidence="2 3" key="1">
    <citation type="submission" date="2022-10" db="EMBL/GenBank/DDBJ databases">
        <title>Ruegeria sp. nov., isolated from ocean surface sediments.</title>
        <authorList>
            <person name="He W."/>
            <person name="Xue H.-P."/>
            <person name="Zhang D.-F."/>
        </authorList>
    </citation>
    <scope>NUCLEOTIDE SEQUENCE [LARGE SCALE GENOMIC DNA]</scope>
    <source>
        <strain evidence="2 3">XHP0148</strain>
    </source>
</reference>
<proteinExistence type="predicted"/>
<dbReference type="RefSeq" id="WP_263828014.1">
    <property type="nucleotide sequence ID" value="NZ_JAOWLB010000004.1"/>
</dbReference>
<feature type="domain" description="AB hydrolase-1" evidence="1">
    <location>
        <begin position="24"/>
        <end position="256"/>
    </location>
</feature>
<keyword evidence="2" id="KW-0378">Hydrolase</keyword>
<protein>
    <submittedName>
        <fullName evidence="2">Alpha/beta hydrolase</fullName>
    </submittedName>
</protein>
<sequence>MLDLLHSSIIEGTIVRWGKTGTGPALVAIHGTPFSSQVWRKIVPYLADRRTVYFFDLAGYGQSEMRDGQDVSLAVQNRILAALFREWGLERPDVLAHDFGGATSLRAYFLDGLRYDSLTIFDAVALATWGSPFVQHVRQHEAAFSGMPDYMHMALLRAYLQTAAHRPLSEEAMQIYTGPWTGPVGQAAFYRQIAQMDQTHTDEVQRLYCRMDCPVTVLWGERDAWIPHDKGRELAALISARACTLVPNAGHLMQEDCPEAIVATVLKQISET</sequence>
<dbReference type="Proteomes" id="UP001320899">
    <property type="component" value="Unassembled WGS sequence"/>
</dbReference>
<evidence type="ECO:0000313" key="2">
    <source>
        <dbReference type="EMBL" id="MCV2888216.1"/>
    </source>
</evidence>
<dbReference type="InterPro" id="IPR029058">
    <property type="entry name" value="AB_hydrolase_fold"/>
</dbReference>
<dbReference type="InterPro" id="IPR000073">
    <property type="entry name" value="AB_hydrolase_1"/>
</dbReference>
<dbReference type="Gene3D" id="3.40.50.1820">
    <property type="entry name" value="alpha/beta hydrolase"/>
    <property type="match status" value="1"/>
</dbReference>
<dbReference type="PANTHER" id="PTHR46438">
    <property type="entry name" value="ALPHA/BETA-HYDROLASES SUPERFAMILY PROTEIN"/>
    <property type="match status" value="1"/>
</dbReference>
<keyword evidence="3" id="KW-1185">Reference proteome</keyword>
<dbReference type="Pfam" id="PF00561">
    <property type="entry name" value="Abhydrolase_1"/>
    <property type="match status" value="1"/>
</dbReference>
<comment type="caution">
    <text evidence="2">The sequence shown here is derived from an EMBL/GenBank/DDBJ whole genome shotgun (WGS) entry which is preliminary data.</text>
</comment>
<dbReference type="SUPFAM" id="SSF53474">
    <property type="entry name" value="alpha/beta-Hydrolases"/>
    <property type="match status" value="1"/>
</dbReference>
<dbReference type="EMBL" id="JAOWLB010000004">
    <property type="protein sequence ID" value="MCV2888216.1"/>
    <property type="molecule type" value="Genomic_DNA"/>
</dbReference>